<keyword evidence="1" id="KW-1133">Transmembrane helix</keyword>
<comment type="caution">
    <text evidence="2">The sequence shown here is derived from an EMBL/GenBank/DDBJ whole genome shotgun (WGS) entry which is preliminary data.</text>
</comment>
<evidence type="ECO:0000256" key="1">
    <source>
        <dbReference type="SAM" id="Phobius"/>
    </source>
</evidence>
<reference evidence="2" key="1">
    <citation type="submission" date="2024-03" db="EMBL/GenBank/DDBJ databases">
        <title>WGS assembly of Saponaria officinalis var. Norfolk2.</title>
        <authorList>
            <person name="Jenkins J."/>
            <person name="Shu S."/>
            <person name="Grimwood J."/>
            <person name="Barry K."/>
            <person name="Goodstein D."/>
            <person name="Schmutz J."/>
            <person name="Leebens-Mack J."/>
            <person name="Osbourn A."/>
        </authorList>
    </citation>
    <scope>NUCLEOTIDE SEQUENCE [LARGE SCALE GENOMIC DNA]</scope>
    <source>
        <strain evidence="2">JIC</strain>
    </source>
</reference>
<feature type="transmembrane region" description="Helical" evidence="1">
    <location>
        <begin position="105"/>
        <end position="125"/>
    </location>
</feature>
<dbReference type="AlphaFoldDB" id="A0AAW1H064"/>
<accession>A0AAW1H064</accession>
<organism evidence="2 3">
    <name type="scientific">Saponaria officinalis</name>
    <name type="common">Common soapwort</name>
    <name type="synonym">Lychnis saponaria</name>
    <dbReference type="NCBI Taxonomy" id="3572"/>
    <lineage>
        <taxon>Eukaryota</taxon>
        <taxon>Viridiplantae</taxon>
        <taxon>Streptophyta</taxon>
        <taxon>Embryophyta</taxon>
        <taxon>Tracheophyta</taxon>
        <taxon>Spermatophyta</taxon>
        <taxon>Magnoliopsida</taxon>
        <taxon>eudicotyledons</taxon>
        <taxon>Gunneridae</taxon>
        <taxon>Pentapetalae</taxon>
        <taxon>Caryophyllales</taxon>
        <taxon>Caryophyllaceae</taxon>
        <taxon>Caryophylleae</taxon>
        <taxon>Saponaria</taxon>
    </lineage>
</organism>
<keyword evidence="1" id="KW-0812">Transmembrane</keyword>
<dbReference type="Proteomes" id="UP001443914">
    <property type="component" value="Unassembled WGS sequence"/>
</dbReference>
<name>A0AAW1H064_SAPOF</name>
<evidence type="ECO:0000313" key="2">
    <source>
        <dbReference type="EMBL" id="KAK9669435.1"/>
    </source>
</evidence>
<evidence type="ECO:0008006" key="4">
    <source>
        <dbReference type="Google" id="ProtNLM"/>
    </source>
</evidence>
<evidence type="ECO:0000313" key="3">
    <source>
        <dbReference type="Proteomes" id="UP001443914"/>
    </source>
</evidence>
<gene>
    <name evidence="2" type="ORF">RND81_13G129800</name>
</gene>
<dbReference type="EMBL" id="JBDFQZ010000013">
    <property type="protein sequence ID" value="KAK9669435.1"/>
    <property type="molecule type" value="Genomic_DNA"/>
</dbReference>
<keyword evidence="3" id="KW-1185">Reference proteome</keyword>
<keyword evidence="1" id="KW-0472">Membrane</keyword>
<proteinExistence type="predicted"/>
<sequence>MSYASHTSSYARGVRVENKQCPRCNRRSNIRSSGPTAANPFKLYYKCDDCGWFQWCKAKDEQDNHFNGNEEEYQMHNQHELRKSMKEQLEMTHDLKAKIVDLSKLFQRSIKVAVLMYLFLIYIVMSHRN</sequence>
<protein>
    <recommendedName>
        <fullName evidence="4">Zinc finger GRF-type domain-containing protein</fullName>
    </recommendedName>
</protein>